<reference evidence="1 2" key="1">
    <citation type="journal article" date="2013" name="PLoS Genet.">
        <title>Genomic mechanisms accounting for the adaptation to parasitism in nematode-trapping fungi.</title>
        <authorList>
            <person name="Meerupati T."/>
            <person name="Andersson K.M."/>
            <person name="Friman E."/>
            <person name="Kumar D."/>
            <person name="Tunlid A."/>
            <person name="Ahren D."/>
        </authorList>
    </citation>
    <scope>NUCLEOTIDE SEQUENCE [LARGE SCALE GENOMIC DNA]</scope>
    <source>
        <strain evidence="1 2">CBS 200.50</strain>
    </source>
</reference>
<gene>
    <name evidence="1" type="ORF">H072_2458</name>
</gene>
<sequence>MHPALVIPEVLELIFIFAANSYTKSSKVCIPTSRRIEGEDGEMINTGFSPGFGGRQGWGHDPTKVQYEQSFIEPWCNYRPVCRQWKKIIDKLTSTALAALTFRVKPTVKRDLLIPEFTVSPLSRLLDKSFPNKAFPGFDNPWMGSNAGRKVPCFELSQLPQY</sequence>
<dbReference type="HOGENOM" id="CLU_1635320_0_0_1"/>
<keyword evidence="2" id="KW-1185">Reference proteome</keyword>
<evidence type="ECO:0000313" key="2">
    <source>
        <dbReference type="Proteomes" id="UP000015100"/>
    </source>
</evidence>
<protein>
    <submittedName>
        <fullName evidence="1">Uncharacterized protein</fullName>
    </submittedName>
</protein>
<accession>S8ARB0</accession>
<name>S8ARB0_DACHA</name>
<reference evidence="2" key="2">
    <citation type="submission" date="2013-04" db="EMBL/GenBank/DDBJ databases">
        <title>Genomic mechanisms accounting for the adaptation to parasitism in nematode-trapping fungi.</title>
        <authorList>
            <person name="Ahren D.G."/>
        </authorList>
    </citation>
    <scope>NUCLEOTIDE SEQUENCE [LARGE SCALE GENOMIC DNA]</scope>
    <source>
        <strain evidence="2">CBS 200.50</strain>
    </source>
</reference>
<dbReference type="EMBL" id="AQGS01000071">
    <property type="protein sequence ID" value="EPS43591.1"/>
    <property type="molecule type" value="Genomic_DNA"/>
</dbReference>
<dbReference type="Proteomes" id="UP000015100">
    <property type="component" value="Unassembled WGS sequence"/>
</dbReference>
<dbReference type="AlphaFoldDB" id="S8ARB0"/>
<comment type="caution">
    <text evidence="1">The sequence shown here is derived from an EMBL/GenBank/DDBJ whole genome shotgun (WGS) entry which is preliminary data.</text>
</comment>
<evidence type="ECO:0000313" key="1">
    <source>
        <dbReference type="EMBL" id="EPS43591.1"/>
    </source>
</evidence>
<organism evidence="1 2">
    <name type="scientific">Dactylellina haptotyla (strain CBS 200.50)</name>
    <name type="common">Nematode-trapping fungus</name>
    <name type="synonym">Monacrosporium haptotylum</name>
    <dbReference type="NCBI Taxonomy" id="1284197"/>
    <lineage>
        <taxon>Eukaryota</taxon>
        <taxon>Fungi</taxon>
        <taxon>Dikarya</taxon>
        <taxon>Ascomycota</taxon>
        <taxon>Pezizomycotina</taxon>
        <taxon>Orbiliomycetes</taxon>
        <taxon>Orbiliales</taxon>
        <taxon>Orbiliaceae</taxon>
        <taxon>Dactylellina</taxon>
    </lineage>
</organism>
<proteinExistence type="predicted"/>